<sequence>MPDKKAVLQCRLADESAATAYRESCLDDADRARLLRAPELAGRTDWQVSRFLKQQGGKVRSLSHSNGYAAVLVCDGDMVCGVDIEAVRPRDFRALSEWVCSPEEQILLGRSGWDGETFYRLWCIKEALLKACGLDFPQDMAKVGYRTDGSAVYGLRADGGTGWHAVSAVWCGSMVVACVWRGAAELAWQYCGMESYRELARIERIGGK</sequence>
<feature type="domain" description="4'-phosphopantetheinyl transferase" evidence="2">
    <location>
        <begin position="80"/>
        <end position="162"/>
    </location>
</feature>
<dbReference type="AlphaFoldDB" id="A0A7T3BMM5"/>
<dbReference type="RefSeq" id="WP_111727278.1">
    <property type="nucleotide sequence ID" value="NZ_CP065726.1"/>
</dbReference>
<dbReference type="GO" id="GO:0000287">
    <property type="term" value="F:magnesium ion binding"/>
    <property type="evidence" value="ECO:0007669"/>
    <property type="project" value="InterPro"/>
</dbReference>
<evidence type="ECO:0000313" key="4">
    <source>
        <dbReference type="Proteomes" id="UP000594865"/>
    </source>
</evidence>
<protein>
    <submittedName>
        <fullName evidence="3">4'-phosphopantetheinyl transferase superfamily protein</fullName>
    </submittedName>
</protein>
<gene>
    <name evidence="3" type="ORF">I6G28_02700</name>
</gene>
<organism evidence="3 4">
    <name type="scientific">Neisseria cinerea</name>
    <dbReference type="NCBI Taxonomy" id="483"/>
    <lineage>
        <taxon>Bacteria</taxon>
        <taxon>Pseudomonadati</taxon>
        <taxon>Pseudomonadota</taxon>
        <taxon>Betaproteobacteria</taxon>
        <taxon>Neisseriales</taxon>
        <taxon>Neisseriaceae</taxon>
        <taxon>Neisseria</taxon>
    </lineage>
</organism>
<dbReference type="EMBL" id="CP065726">
    <property type="protein sequence ID" value="QPT38476.1"/>
    <property type="molecule type" value="Genomic_DNA"/>
</dbReference>
<dbReference type="InterPro" id="IPR008278">
    <property type="entry name" value="4-PPantetheinyl_Trfase_dom"/>
</dbReference>
<dbReference type="GeneID" id="84021516"/>
<evidence type="ECO:0000256" key="1">
    <source>
        <dbReference type="ARBA" id="ARBA00022679"/>
    </source>
</evidence>
<dbReference type="Proteomes" id="UP000594865">
    <property type="component" value="Chromosome"/>
</dbReference>
<dbReference type="InterPro" id="IPR037143">
    <property type="entry name" value="4-PPantetheinyl_Trfase_dom_sf"/>
</dbReference>
<keyword evidence="4" id="KW-1185">Reference proteome</keyword>
<accession>A0A7T3BMM5</accession>
<dbReference type="Gene3D" id="3.90.470.20">
    <property type="entry name" value="4'-phosphopantetheinyl transferase domain"/>
    <property type="match status" value="1"/>
</dbReference>
<dbReference type="SUPFAM" id="SSF56214">
    <property type="entry name" value="4'-phosphopantetheinyl transferase"/>
    <property type="match status" value="1"/>
</dbReference>
<name>A0A7T3BMM5_NEICI</name>
<evidence type="ECO:0000313" key="3">
    <source>
        <dbReference type="EMBL" id="QPT38476.1"/>
    </source>
</evidence>
<proteinExistence type="predicted"/>
<keyword evidence="1 3" id="KW-0808">Transferase</keyword>
<reference evidence="3 4" key="1">
    <citation type="submission" date="2020-12" db="EMBL/GenBank/DDBJ databases">
        <title>FDA dAtabase for Regulatory Grade micrObial Sequences (FDA-ARGOS): Supporting development and validation of Infectious Disease Dx tests.</title>
        <authorList>
            <person name="Sproer C."/>
            <person name="Gronow S."/>
            <person name="Severitt S."/>
            <person name="Schroder I."/>
            <person name="Tallon L."/>
            <person name="Sadzewicz L."/>
            <person name="Zhao X."/>
            <person name="Boylan J."/>
            <person name="Ott S."/>
            <person name="Bowen H."/>
            <person name="Vavikolanu K."/>
            <person name="Mehta A."/>
            <person name="Aluvathingal J."/>
            <person name="Nadendla S."/>
            <person name="Lowell S."/>
            <person name="Myers T."/>
            <person name="Yan Y."/>
            <person name="Sichtig H."/>
        </authorList>
    </citation>
    <scope>NUCLEOTIDE SEQUENCE [LARGE SCALE GENOMIC DNA]</scope>
    <source>
        <strain evidence="3 4">FDAARGOS_871</strain>
    </source>
</reference>
<dbReference type="GO" id="GO:0008897">
    <property type="term" value="F:holo-[acyl-carrier-protein] synthase activity"/>
    <property type="evidence" value="ECO:0007669"/>
    <property type="project" value="InterPro"/>
</dbReference>
<dbReference type="Pfam" id="PF01648">
    <property type="entry name" value="ACPS"/>
    <property type="match status" value="1"/>
</dbReference>
<evidence type="ECO:0000259" key="2">
    <source>
        <dbReference type="Pfam" id="PF01648"/>
    </source>
</evidence>